<feature type="binding site" evidence="7">
    <location>
        <position position="179"/>
    </location>
    <ligand>
        <name>S-adenosyl-L-methionine</name>
        <dbReference type="ChEBI" id="CHEBI:59789"/>
    </ligand>
</feature>
<keyword evidence="9" id="KW-1185">Reference proteome</keyword>
<evidence type="ECO:0000256" key="7">
    <source>
        <dbReference type="HAMAP-Rule" id="MF_01057"/>
    </source>
</evidence>
<protein>
    <recommendedName>
        <fullName evidence="7">tRNA (guanine-N(7)-)-methyltransferase</fullName>
        <ecNumber evidence="7">2.1.1.33</ecNumber>
    </recommendedName>
    <alternativeName>
        <fullName evidence="7">tRNA (guanine(46)-N(7))-methyltransferase</fullName>
    </alternativeName>
    <alternativeName>
        <fullName evidence="7">tRNA(m7G46)-methyltransferase</fullName>
    </alternativeName>
</protein>
<comment type="pathway">
    <text evidence="7">tRNA modification; N(7)-methylguanine-tRNA biosynthesis.</text>
</comment>
<dbReference type="InterPro" id="IPR029063">
    <property type="entry name" value="SAM-dependent_MTases_sf"/>
</dbReference>
<reference evidence="8 9" key="1">
    <citation type="journal article" date="2012" name="Stand. Genomic Sci.">
        <title>Complete genome sequence of the sulfur compounds oxidizing chemolithoautotroph Sulfuricurvum kujiense type strain (YK-1(T)).</title>
        <authorList>
            <person name="Han C."/>
            <person name="Kotsyurbenko O."/>
            <person name="Chertkov O."/>
            <person name="Held B."/>
            <person name="Lapidus A."/>
            <person name="Nolan M."/>
            <person name="Lucas S."/>
            <person name="Hammon N."/>
            <person name="Deshpande S."/>
            <person name="Cheng J.F."/>
            <person name="Tapia R."/>
            <person name="Goodwin L.A."/>
            <person name="Pitluck S."/>
            <person name="Liolios K."/>
            <person name="Pagani I."/>
            <person name="Ivanova N."/>
            <person name="Mavromatis K."/>
            <person name="Mikhailova N."/>
            <person name="Pati A."/>
            <person name="Chen A."/>
            <person name="Palaniappan K."/>
            <person name="Land M."/>
            <person name="Hauser L."/>
            <person name="Chang Y.J."/>
            <person name="Jeffries C.D."/>
            <person name="Brambilla E.M."/>
            <person name="Rohde M."/>
            <person name="Spring S."/>
            <person name="Sikorski J."/>
            <person name="Goker M."/>
            <person name="Woyke T."/>
            <person name="Bristow J."/>
            <person name="Eisen J.A."/>
            <person name="Markowitz V."/>
            <person name="Hugenholtz P."/>
            <person name="Kyrpides N.C."/>
            <person name="Klenk H.P."/>
            <person name="Detter J.C."/>
        </authorList>
    </citation>
    <scope>NUCLEOTIDE SEQUENCE [LARGE SCALE GENOMIC DNA]</scope>
    <source>
        <strain evidence="9">ATCC BAA-921 / DSM 16994 / JCM 11577 / YK-1</strain>
    </source>
</reference>
<feature type="binding site" evidence="7">
    <location>
        <position position="235"/>
    </location>
    <ligand>
        <name>substrate</name>
    </ligand>
</feature>
<dbReference type="Gene3D" id="3.40.50.150">
    <property type="entry name" value="Vaccinia Virus protein VP39"/>
    <property type="match status" value="1"/>
</dbReference>
<comment type="similarity">
    <text evidence="7">Belongs to the class I-like SAM-binding methyltransferase superfamily. TrmB family.</text>
</comment>
<comment type="function">
    <text evidence="2 7">Catalyzes the formation of N(7)-methylguanine at position 46 (m7G46) in tRNA.</text>
</comment>
<evidence type="ECO:0000256" key="6">
    <source>
        <dbReference type="ARBA" id="ARBA00022694"/>
    </source>
</evidence>
<evidence type="ECO:0000256" key="2">
    <source>
        <dbReference type="ARBA" id="ARBA00003015"/>
    </source>
</evidence>
<gene>
    <name evidence="7" type="primary">trmB</name>
    <name evidence="8" type="ordered locus">Sulku_1735</name>
</gene>
<comment type="catalytic activity">
    <reaction evidence="1 7">
        <text>guanosine(46) in tRNA + S-adenosyl-L-methionine = N(7)-methylguanosine(46) in tRNA + S-adenosyl-L-homocysteine</text>
        <dbReference type="Rhea" id="RHEA:42708"/>
        <dbReference type="Rhea" id="RHEA-COMP:10188"/>
        <dbReference type="Rhea" id="RHEA-COMP:10189"/>
        <dbReference type="ChEBI" id="CHEBI:57856"/>
        <dbReference type="ChEBI" id="CHEBI:59789"/>
        <dbReference type="ChEBI" id="CHEBI:74269"/>
        <dbReference type="ChEBI" id="CHEBI:74480"/>
        <dbReference type="EC" id="2.1.1.33"/>
    </reaction>
</comment>
<dbReference type="EMBL" id="CP002355">
    <property type="protein sequence ID" value="ADR34396.1"/>
    <property type="molecule type" value="Genomic_DNA"/>
</dbReference>
<dbReference type="OrthoDB" id="9802090at2"/>
<evidence type="ECO:0000256" key="5">
    <source>
        <dbReference type="ARBA" id="ARBA00022691"/>
    </source>
</evidence>
<dbReference type="STRING" id="709032.Sulku_1735"/>
<comment type="caution">
    <text evidence="7">Lacks conserved residue(s) required for the propagation of feature annotation.</text>
</comment>
<dbReference type="KEGG" id="sku:Sulku_1735"/>
<dbReference type="NCBIfam" id="TIGR00091">
    <property type="entry name" value="tRNA (guanosine(46)-N7)-methyltransferase TrmB"/>
    <property type="match status" value="1"/>
</dbReference>
<dbReference type="NCBIfam" id="NF010719">
    <property type="entry name" value="PRK14121.1"/>
    <property type="match status" value="1"/>
</dbReference>
<dbReference type="PANTHER" id="PTHR23417">
    <property type="entry name" value="3-DEOXY-D-MANNO-OCTULOSONIC-ACID TRANSFERASE/TRNA GUANINE-N 7 - -METHYLTRANSFERASE"/>
    <property type="match status" value="1"/>
</dbReference>
<feature type="binding site" evidence="7">
    <location>
        <position position="205"/>
    </location>
    <ligand>
        <name>substrate</name>
    </ligand>
</feature>
<accession>E4U0Z4</accession>
<dbReference type="CDD" id="cd02440">
    <property type="entry name" value="AdoMet_MTases"/>
    <property type="match status" value="1"/>
</dbReference>
<feature type="binding site" evidence="7">
    <location>
        <position position="152"/>
    </location>
    <ligand>
        <name>S-adenosyl-L-methionine</name>
        <dbReference type="ChEBI" id="CHEBI:59789"/>
    </ligand>
</feature>
<sequence length="390" mass="44530">MPHLNLESFKPLTYPTQCGEVEFLFQADYKNPDEGALIATRYKGREFFLVYKNGAKKLLKSDKITRPSPNFILKHALLAYAECSGSPILDSNVDNAPENTHLKTHDALKTISYFAENFPKNREVRIEVGFGSARHLLHQAAANPDVLFIGLEIHKPSIEQALKQIVIQNITNIMIIDYDARLFLEFVPSNIVGKIYVHFPVPWDKKPHRRVISEAFLKESERALRVGGTLELRTDSENYYRFALETFSSPAISRFDVRKNQEIAIVSKYEDRWKKMEKNIYDVTFTCEAESPEPDIIGNFTFSGGAVDPKIIDRLSTETYKREWGFLHVERTFTVGENGSMIRLAMGSFDRPESTYVLIENGAARYYPSFPVRSSANLQAHILLDELIHG</sequence>
<dbReference type="RefSeq" id="WP_013460593.1">
    <property type="nucleotide sequence ID" value="NC_014762.1"/>
</dbReference>
<proteinExistence type="inferred from homology"/>
<dbReference type="GO" id="GO:0043527">
    <property type="term" value="C:tRNA methyltransferase complex"/>
    <property type="evidence" value="ECO:0007669"/>
    <property type="project" value="TreeGrafter"/>
</dbReference>
<organism evidence="8 9">
    <name type="scientific">Sulfuricurvum kujiense (strain ATCC BAA-921 / DSM 16994 / JCM 11577 / YK-1)</name>
    <dbReference type="NCBI Taxonomy" id="709032"/>
    <lineage>
        <taxon>Bacteria</taxon>
        <taxon>Pseudomonadati</taxon>
        <taxon>Campylobacterota</taxon>
        <taxon>Epsilonproteobacteria</taxon>
        <taxon>Campylobacterales</taxon>
        <taxon>Sulfurimonadaceae</taxon>
        <taxon>Sulfuricurvum</taxon>
    </lineage>
</organism>
<name>E4U0Z4_SULKY</name>
<dbReference type="PROSITE" id="PS51625">
    <property type="entry name" value="SAM_MT_TRMB"/>
    <property type="match status" value="1"/>
</dbReference>
<dbReference type="Pfam" id="PF02390">
    <property type="entry name" value="Methyltransf_4"/>
    <property type="match status" value="1"/>
</dbReference>
<evidence type="ECO:0000313" key="8">
    <source>
        <dbReference type="EMBL" id="ADR34396.1"/>
    </source>
</evidence>
<dbReference type="UniPathway" id="UPA00989"/>
<evidence type="ECO:0000313" key="9">
    <source>
        <dbReference type="Proteomes" id="UP000008721"/>
    </source>
</evidence>
<evidence type="ECO:0000256" key="3">
    <source>
        <dbReference type="ARBA" id="ARBA00022603"/>
    </source>
</evidence>
<dbReference type="HOGENOM" id="CLU_041532_0_0_7"/>
<dbReference type="PANTHER" id="PTHR23417:SF14">
    <property type="entry name" value="PENTACOTRIPEPTIDE-REPEAT REGION OF PRORP DOMAIN-CONTAINING PROTEIN"/>
    <property type="match status" value="1"/>
</dbReference>
<dbReference type="SUPFAM" id="SSF53335">
    <property type="entry name" value="S-adenosyl-L-methionine-dependent methyltransferases"/>
    <property type="match status" value="1"/>
</dbReference>
<evidence type="ECO:0000256" key="1">
    <source>
        <dbReference type="ARBA" id="ARBA00000142"/>
    </source>
</evidence>
<keyword evidence="4 7" id="KW-0808">Transferase</keyword>
<dbReference type="AlphaFoldDB" id="E4U0Z4"/>
<dbReference type="InterPro" id="IPR003358">
    <property type="entry name" value="tRNA_(Gua-N-7)_MeTrfase_Trmb"/>
</dbReference>
<feature type="binding site" evidence="7">
    <location>
        <position position="127"/>
    </location>
    <ligand>
        <name>S-adenosyl-L-methionine</name>
        <dbReference type="ChEBI" id="CHEBI:59789"/>
    </ligand>
</feature>
<dbReference type="Proteomes" id="UP000008721">
    <property type="component" value="Chromosome"/>
</dbReference>
<keyword evidence="6 7" id="KW-0819">tRNA processing</keyword>
<dbReference type="eggNOG" id="COG0220">
    <property type="taxonomic scope" value="Bacteria"/>
</dbReference>
<keyword evidence="3 7" id="KW-0489">Methyltransferase</keyword>
<dbReference type="EC" id="2.1.1.33" evidence="7"/>
<dbReference type="HAMAP" id="MF_01057">
    <property type="entry name" value="tRNA_methyltr_TrmB"/>
    <property type="match status" value="1"/>
</dbReference>
<dbReference type="InterPro" id="IPR055361">
    <property type="entry name" value="tRNA_methyltr_TrmB_bact"/>
</dbReference>
<keyword evidence="5 7" id="KW-0949">S-adenosyl-L-methionine</keyword>
<evidence type="ECO:0000256" key="4">
    <source>
        <dbReference type="ARBA" id="ARBA00022679"/>
    </source>
</evidence>
<dbReference type="GO" id="GO:0008176">
    <property type="term" value="F:tRNA (guanine(46)-N7)-methyltransferase activity"/>
    <property type="evidence" value="ECO:0007669"/>
    <property type="project" value="UniProtKB-UniRule"/>
</dbReference>